<keyword evidence="4" id="KW-1185">Reference proteome</keyword>
<proteinExistence type="predicted"/>
<dbReference type="AlphaFoldDB" id="A0ABD5SVW8"/>
<gene>
    <name evidence="3" type="ORF">ACFQE6_31340</name>
</gene>
<keyword evidence="2" id="KW-1133">Transmembrane helix</keyword>
<name>A0ABD5SVW8_9EURY</name>
<accession>A0ABD5SVW8</accession>
<keyword evidence="2" id="KW-0812">Transmembrane</keyword>
<feature type="transmembrane region" description="Helical" evidence="2">
    <location>
        <begin position="6"/>
        <end position="30"/>
    </location>
</feature>
<comment type="caution">
    <text evidence="3">The sequence shown here is derived from an EMBL/GenBank/DDBJ whole genome shotgun (WGS) entry which is preliminary data.</text>
</comment>
<protein>
    <recommendedName>
        <fullName evidence="5">DUF3592 domain-containing protein</fullName>
    </recommendedName>
</protein>
<evidence type="ECO:0000256" key="2">
    <source>
        <dbReference type="SAM" id="Phobius"/>
    </source>
</evidence>
<feature type="compositionally biased region" description="Polar residues" evidence="1">
    <location>
        <begin position="170"/>
        <end position="186"/>
    </location>
</feature>
<evidence type="ECO:0000256" key="1">
    <source>
        <dbReference type="SAM" id="MobiDB-lite"/>
    </source>
</evidence>
<evidence type="ECO:0008006" key="5">
    <source>
        <dbReference type="Google" id="ProtNLM"/>
    </source>
</evidence>
<feature type="region of interest" description="Disordered" evidence="1">
    <location>
        <begin position="155"/>
        <end position="186"/>
    </location>
</feature>
<keyword evidence="2" id="KW-0472">Membrane</keyword>
<sequence>MDSDWLVIPLGFLVIVLLVGLGVFILFHVVPDEQTGGVHIDAYPYGPEKPIPLNSSNVVDYTVTYEERLFYNDLLASRNYSFYSEERVIANCTTISVSNVSTDEFRVGLECRGGIPVDESPWTEPGEYTYSESEEFTYSVTYHITENTTQQTEFQNYPFGTDRGFGNERNPVNSSGKSSSFIQSLT</sequence>
<evidence type="ECO:0000313" key="4">
    <source>
        <dbReference type="Proteomes" id="UP001596383"/>
    </source>
</evidence>
<organism evidence="3 4">
    <name type="scientific">Natrinema soli</name>
    <dbReference type="NCBI Taxonomy" id="1930624"/>
    <lineage>
        <taxon>Archaea</taxon>
        <taxon>Methanobacteriati</taxon>
        <taxon>Methanobacteriota</taxon>
        <taxon>Stenosarchaea group</taxon>
        <taxon>Halobacteria</taxon>
        <taxon>Halobacteriales</taxon>
        <taxon>Natrialbaceae</taxon>
        <taxon>Natrinema</taxon>
    </lineage>
</organism>
<dbReference type="Proteomes" id="UP001596383">
    <property type="component" value="Unassembled WGS sequence"/>
</dbReference>
<reference evidence="3 4" key="1">
    <citation type="journal article" date="2019" name="Int. J. Syst. Evol. Microbiol.">
        <title>The Global Catalogue of Microorganisms (GCM) 10K type strain sequencing project: providing services to taxonomists for standard genome sequencing and annotation.</title>
        <authorList>
            <consortium name="The Broad Institute Genomics Platform"/>
            <consortium name="The Broad Institute Genome Sequencing Center for Infectious Disease"/>
            <person name="Wu L."/>
            <person name="Ma J."/>
        </authorList>
    </citation>
    <scope>NUCLEOTIDE SEQUENCE [LARGE SCALE GENOMIC DNA]</scope>
    <source>
        <strain evidence="3 4">LMG 29247</strain>
    </source>
</reference>
<dbReference type="EMBL" id="JBHSWV010000735">
    <property type="protein sequence ID" value="MFC6769363.1"/>
    <property type="molecule type" value="Genomic_DNA"/>
</dbReference>
<evidence type="ECO:0000313" key="3">
    <source>
        <dbReference type="EMBL" id="MFC6769363.1"/>
    </source>
</evidence>
<dbReference type="RefSeq" id="WP_273742018.1">
    <property type="nucleotide sequence ID" value="NZ_JAQIVI010000735.1"/>
</dbReference>